<feature type="chain" id="PRO_5020362295" evidence="1">
    <location>
        <begin position="23"/>
        <end position="162"/>
    </location>
</feature>
<name>A0A4U0GVZ8_9SPHI</name>
<accession>A0A4U0GVZ8</accession>
<evidence type="ECO:0000313" key="3">
    <source>
        <dbReference type="Proteomes" id="UP000309872"/>
    </source>
</evidence>
<proteinExistence type="predicted"/>
<dbReference type="EMBL" id="SUKA01000007">
    <property type="protein sequence ID" value="TJY62784.1"/>
    <property type="molecule type" value="Genomic_DNA"/>
</dbReference>
<dbReference type="Proteomes" id="UP000309872">
    <property type="component" value="Unassembled WGS sequence"/>
</dbReference>
<protein>
    <submittedName>
        <fullName evidence="2">Uncharacterized protein</fullName>
    </submittedName>
</protein>
<organism evidence="2 3">
    <name type="scientific">Sphingobacterium alkalisoli</name>
    <dbReference type="NCBI Taxonomy" id="1874115"/>
    <lineage>
        <taxon>Bacteria</taxon>
        <taxon>Pseudomonadati</taxon>
        <taxon>Bacteroidota</taxon>
        <taxon>Sphingobacteriia</taxon>
        <taxon>Sphingobacteriales</taxon>
        <taxon>Sphingobacteriaceae</taxon>
        <taxon>Sphingobacterium</taxon>
    </lineage>
</organism>
<evidence type="ECO:0000256" key="1">
    <source>
        <dbReference type="SAM" id="SignalP"/>
    </source>
</evidence>
<gene>
    <name evidence="2" type="ORF">FAZ19_20160</name>
</gene>
<dbReference type="PROSITE" id="PS51257">
    <property type="entry name" value="PROKAR_LIPOPROTEIN"/>
    <property type="match status" value="1"/>
</dbReference>
<comment type="caution">
    <text evidence="2">The sequence shown here is derived from an EMBL/GenBank/DDBJ whole genome shotgun (WGS) entry which is preliminary data.</text>
</comment>
<dbReference type="OrthoDB" id="797256at2"/>
<keyword evidence="1" id="KW-0732">Signal</keyword>
<sequence length="162" mass="18489">MIAHFLRVFGLLLLLASLSGCRQDGKGKVDKFYTEKGEWDSARIPFIKPYEAVIYDRKYNWIMGLQALEGGDSSFSNIKSATVQDGFILAHTGSTLLMGVEVKESWWIVSPSLKIEKGFTDHLQYLAYLKKLGFKNEPKLHTMDIIANYYEDHDTMNWSALD</sequence>
<feature type="signal peptide" evidence="1">
    <location>
        <begin position="1"/>
        <end position="22"/>
    </location>
</feature>
<evidence type="ECO:0000313" key="2">
    <source>
        <dbReference type="EMBL" id="TJY62784.1"/>
    </source>
</evidence>
<dbReference type="AlphaFoldDB" id="A0A4U0GVZ8"/>
<keyword evidence="3" id="KW-1185">Reference proteome</keyword>
<dbReference type="RefSeq" id="WP_136822571.1">
    <property type="nucleotide sequence ID" value="NZ_BMJX01000007.1"/>
</dbReference>
<reference evidence="2 3" key="1">
    <citation type="submission" date="2019-04" db="EMBL/GenBank/DDBJ databases">
        <title>Sphingobacterium olei sp. nov., isolated from oil-contaminated soil.</title>
        <authorList>
            <person name="Liu B."/>
        </authorList>
    </citation>
    <scope>NUCLEOTIDE SEQUENCE [LARGE SCALE GENOMIC DNA]</scope>
    <source>
        <strain evidence="2 3">Y3L14</strain>
    </source>
</reference>